<proteinExistence type="predicted"/>
<name>A0ABY5NKG3_9MICO</name>
<evidence type="ECO:0000313" key="3">
    <source>
        <dbReference type="Proteomes" id="UP001054811"/>
    </source>
</evidence>
<dbReference type="RefSeq" id="WP_259612266.1">
    <property type="nucleotide sequence ID" value="NZ_CP091139.2"/>
</dbReference>
<evidence type="ECO:0000256" key="1">
    <source>
        <dbReference type="SAM" id="MobiDB-lite"/>
    </source>
</evidence>
<sequence length="129" mass="13686">MGLRGARRAAAQVATKNVELRTARGLDVVRLAVGLATWADGDRAYCAPILLRPTAIRRHHTDFEVKLHGSFTANPELVRALATQFGVQAGRRPSGGAGHGRRRVQPAAGDRPACVSSPRTSRPSASARG</sequence>
<gene>
    <name evidence="2" type="ORF">L2X98_20480</name>
</gene>
<dbReference type="EMBL" id="CP091139">
    <property type="protein sequence ID" value="UUT35650.1"/>
    <property type="molecule type" value="Genomic_DNA"/>
</dbReference>
<accession>A0ABY5NKG3</accession>
<protein>
    <submittedName>
        <fullName evidence="2">Uncharacterized protein</fullName>
    </submittedName>
</protein>
<feature type="compositionally biased region" description="Low complexity" evidence="1">
    <location>
        <begin position="116"/>
        <end position="129"/>
    </location>
</feature>
<dbReference type="Proteomes" id="UP001054811">
    <property type="component" value="Chromosome"/>
</dbReference>
<keyword evidence="3" id="KW-1185">Reference proteome</keyword>
<evidence type="ECO:0000313" key="2">
    <source>
        <dbReference type="EMBL" id="UUT35650.1"/>
    </source>
</evidence>
<organism evidence="2 3">
    <name type="scientific">Microbacterium elymi</name>
    <dbReference type="NCBI Taxonomy" id="2909587"/>
    <lineage>
        <taxon>Bacteria</taxon>
        <taxon>Bacillati</taxon>
        <taxon>Actinomycetota</taxon>
        <taxon>Actinomycetes</taxon>
        <taxon>Micrococcales</taxon>
        <taxon>Microbacteriaceae</taxon>
        <taxon>Microbacterium</taxon>
    </lineage>
</organism>
<feature type="region of interest" description="Disordered" evidence="1">
    <location>
        <begin position="88"/>
        <end position="129"/>
    </location>
</feature>
<reference evidence="2" key="1">
    <citation type="submission" date="2022-01" db="EMBL/GenBank/DDBJ databases">
        <title>Microbacterium eymi and Microbacterium rhizovicinus sp. nov., isolated from the rhizospheric soil of Elymus tsukushiensis, a plant native to the Dokdo Islands, Republic of Korea.</title>
        <authorList>
            <person name="Hwang Y.J."/>
        </authorList>
    </citation>
    <scope>NUCLEOTIDE SEQUENCE</scope>
    <source>
        <strain evidence="2">KUDC0405</strain>
    </source>
</reference>